<accession>A0ABR4B1A5</accession>
<organism evidence="1 2">
    <name type="scientific">Lepraria finkii</name>
    <dbReference type="NCBI Taxonomy" id="1340010"/>
    <lineage>
        <taxon>Eukaryota</taxon>
        <taxon>Fungi</taxon>
        <taxon>Dikarya</taxon>
        <taxon>Ascomycota</taxon>
        <taxon>Pezizomycotina</taxon>
        <taxon>Lecanoromycetes</taxon>
        <taxon>OSLEUM clade</taxon>
        <taxon>Lecanoromycetidae</taxon>
        <taxon>Lecanorales</taxon>
        <taxon>Lecanorineae</taxon>
        <taxon>Stereocaulaceae</taxon>
        <taxon>Lepraria</taxon>
    </lineage>
</organism>
<gene>
    <name evidence="1" type="ORF">ABVK25_008100</name>
</gene>
<dbReference type="EMBL" id="JBHFEH010000033">
    <property type="protein sequence ID" value="KAL2051686.1"/>
    <property type="molecule type" value="Genomic_DNA"/>
</dbReference>
<reference evidence="1 2" key="1">
    <citation type="submission" date="2024-09" db="EMBL/GenBank/DDBJ databases">
        <title>Rethinking Asexuality: The Enigmatic Case of Functional Sexual Genes in Lepraria (Stereocaulaceae).</title>
        <authorList>
            <person name="Doellman M."/>
            <person name="Sun Y."/>
            <person name="Barcenas-Pena A."/>
            <person name="Lumbsch H.T."/>
            <person name="Grewe F."/>
        </authorList>
    </citation>
    <scope>NUCLEOTIDE SEQUENCE [LARGE SCALE GENOMIC DNA]</scope>
    <source>
        <strain evidence="1 2">Grewe 0041</strain>
    </source>
</reference>
<protein>
    <submittedName>
        <fullName evidence="1">Uncharacterized protein</fullName>
    </submittedName>
</protein>
<sequence length="204" mass="22847">MADPESQESVEYSVGELQPFKEARAQHFLVEVLGSRERILMKLDLNEGAKEIEMRIRSRCSASYLQDCARLFKNQLDPSDEDREIWGSWHAEYAEHLPKLPTHSPQGRASQWLDSANALTIQPTMRTKRKSVVMFPPESDFETRVNSFLGRKVPTDLSLEPQAPSCSLQLSPIKLAFGGAKTSAMSNIKQSLSGVMGKVKGKKP</sequence>
<comment type="caution">
    <text evidence="1">The sequence shown here is derived from an EMBL/GenBank/DDBJ whole genome shotgun (WGS) entry which is preliminary data.</text>
</comment>
<evidence type="ECO:0000313" key="1">
    <source>
        <dbReference type="EMBL" id="KAL2051686.1"/>
    </source>
</evidence>
<keyword evidence="2" id="KW-1185">Reference proteome</keyword>
<dbReference type="Proteomes" id="UP001590951">
    <property type="component" value="Unassembled WGS sequence"/>
</dbReference>
<name>A0ABR4B1A5_9LECA</name>
<evidence type="ECO:0000313" key="2">
    <source>
        <dbReference type="Proteomes" id="UP001590951"/>
    </source>
</evidence>
<proteinExistence type="predicted"/>